<dbReference type="InterPro" id="IPR018957">
    <property type="entry name" value="Znf_C3HC4_RING-type"/>
</dbReference>
<evidence type="ECO:0000256" key="4">
    <source>
        <dbReference type="ARBA" id="ARBA00022833"/>
    </source>
</evidence>
<dbReference type="InterPro" id="IPR013083">
    <property type="entry name" value="Znf_RING/FYVE/PHD"/>
</dbReference>
<evidence type="ECO:0000256" key="5">
    <source>
        <dbReference type="ARBA" id="ARBA00023242"/>
    </source>
</evidence>
<dbReference type="GeneID" id="25470587"/>
<evidence type="ECO:0000313" key="10">
    <source>
        <dbReference type="Proteomes" id="UP000030754"/>
    </source>
</evidence>
<dbReference type="InterPro" id="IPR001841">
    <property type="entry name" value="Znf_RING"/>
</dbReference>
<keyword evidence="4" id="KW-0862">Zinc</keyword>
<dbReference type="Gene3D" id="3.30.40.10">
    <property type="entry name" value="Zinc/RING finger domain, C3HC4 (zinc finger)"/>
    <property type="match status" value="1"/>
</dbReference>
<dbReference type="InterPro" id="IPR017907">
    <property type="entry name" value="Znf_RING_CS"/>
</dbReference>
<dbReference type="OrthoDB" id="1305878at2759"/>
<protein>
    <submittedName>
        <fullName evidence="9">Zinc finger (C3HC4 RING finger) protein, putative</fullName>
    </submittedName>
</protein>
<keyword evidence="10" id="KW-1185">Reference proteome</keyword>
<keyword evidence="3 6" id="KW-0863">Zinc-finger</keyword>
<dbReference type="VEuPathDB" id="ToxoDB:ENH_00003940"/>
<dbReference type="AlphaFoldDB" id="U6MM43"/>
<feature type="compositionally biased region" description="Basic and acidic residues" evidence="7">
    <location>
        <begin position="302"/>
        <end position="326"/>
    </location>
</feature>
<feature type="region of interest" description="Disordered" evidence="7">
    <location>
        <begin position="1"/>
        <end position="64"/>
    </location>
</feature>
<keyword evidence="2" id="KW-0479">Metal-binding</keyword>
<evidence type="ECO:0000256" key="1">
    <source>
        <dbReference type="ARBA" id="ARBA00004123"/>
    </source>
</evidence>
<dbReference type="SMART" id="SM00184">
    <property type="entry name" value="RING"/>
    <property type="match status" value="1"/>
</dbReference>
<reference evidence="9" key="2">
    <citation type="submission" date="2013-10" db="EMBL/GenBank/DDBJ databases">
        <authorList>
            <person name="Aslett M."/>
        </authorList>
    </citation>
    <scope>NUCLEOTIDE SEQUENCE [LARGE SCALE GENOMIC DNA]</scope>
    <source>
        <strain evidence="9">Houghton</strain>
    </source>
</reference>
<name>U6MM43_9EIME</name>
<dbReference type="Pfam" id="PF00097">
    <property type="entry name" value="zf-C3HC4"/>
    <property type="match status" value="1"/>
</dbReference>
<evidence type="ECO:0000256" key="2">
    <source>
        <dbReference type="ARBA" id="ARBA00022723"/>
    </source>
</evidence>
<dbReference type="PROSITE" id="PS00518">
    <property type="entry name" value="ZF_RING_1"/>
    <property type="match status" value="1"/>
</dbReference>
<evidence type="ECO:0000313" key="9">
    <source>
        <dbReference type="EMBL" id="CDJ65322.1"/>
    </source>
</evidence>
<proteinExistence type="predicted"/>
<feature type="compositionally biased region" description="Polar residues" evidence="7">
    <location>
        <begin position="1"/>
        <end position="11"/>
    </location>
</feature>
<dbReference type="SUPFAM" id="SSF57850">
    <property type="entry name" value="RING/U-box"/>
    <property type="match status" value="1"/>
</dbReference>
<evidence type="ECO:0000256" key="3">
    <source>
        <dbReference type="ARBA" id="ARBA00022771"/>
    </source>
</evidence>
<sequence>MQRSPRPSRTSGAPEASNPALLPETPTTTPFATDASRRPKRTRAVSVQRTPTLPAVESEEDSDSEQCVTFEGDEGLDVSFPLKAIEKNFRCSLCSGYFRDAVTIKECLHTFCRWCLYDYVDRGETEEVCCPYCERNMQLLTPHRDGAGKDCRHYMPRVTAACVAGAGGVLGGSNSSGATASAPAANAAVLFDRTMQNVVDKLFPHFAYQERLEEEELQRYMQLHQHKQLPPEYLTGCLTLGPFRREAVSHRRARLEARAAAEEALGYLHLKSSMPLESKHEHQQALHYQQQQKNIDAPRSLIQKDQRGVVQKEREGLRSSSRRGEQQKLQQQQQSLDEFVDQLLGSPAFFDDQQTTAIALLPDTYQGQLMEVRVQHQASQSCQCSGEGALMGESRRQDAHGLPLPLKLPLIDRPYLRVPSRMSIQLVLRYLALQLQPLLFTKGPTGILSNIDRLPVLGDAYKEGVSDVTGSPEDPLDLEVALELTLEGRVLGKSHSIDFVRKARRLNCAGKCLLLQYRYSAQTEARVIAYHVNAVERGCVTPQEDSFVGRGTGGARGPPSAIASAIS</sequence>
<dbReference type="InterPro" id="IPR051507">
    <property type="entry name" value="PcG_RING_finger"/>
</dbReference>
<dbReference type="GO" id="GO:0008270">
    <property type="term" value="F:zinc ion binding"/>
    <property type="evidence" value="ECO:0007669"/>
    <property type="project" value="UniProtKB-KW"/>
</dbReference>
<feature type="domain" description="RING-type" evidence="8">
    <location>
        <begin position="91"/>
        <end position="134"/>
    </location>
</feature>
<dbReference type="RefSeq" id="XP_013433789.1">
    <property type="nucleotide sequence ID" value="XM_013578335.1"/>
</dbReference>
<dbReference type="EMBL" id="HG723123">
    <property type="protein sequence ID" value="CDJ65322.1"/>
    <property type="molecule type" value="Genomic_DNA"/>
</dbReference>
<gene>
    <name evidence="9" type="ORF">ENH_00003940</name>
</gene>
<keyword evidence="5" id="KW-0539">Nucleus</keyword>
<feature type="region of interest" description="Disordered" evidence="7">
    <location>
        <begin position="276"/>
        <end position="332"/>
    </location>
</feature>
<evidence type="ECO:0000259" key="8">
    <source>
        <dbReference type="PROSITE" id="PS50089"/>
    </source>
</evidence>
<dbReference type="Proteomes" id="UP000030754">
    <property type="component" value="Unassembled WGS sequence"/>
</dbReference>
<dbReference type="CDD" id="cd16525">
    <property type="entry name" value="RING-HC_PCGF"/>
    <property type="match status" value="1"/>
</dbReference>
<feature type="compositionally biased region" description="Low complexity" evidence="7">
    <location>
        <begin position="19"/>
        <end position="33"/>
    </location>
</feature>
<evidence type="ECO:0000256" key="7">
    <source>
        <dbReference type="SAM" id="MobiDB-lite"/>
    </source>
</evidence>
<evidence type="ECO:0000256" key="6">
    <source>
        <dbReference type="PROSITE-ProRule" id="PRU00175"/>
    </source>
</evidence>
<dbReference type="PANTHER" id="PTHR45893">
    <property type="entry name" value="POLYCOMB GROUP RING FINGER PROTEIN"/>
    <property type="match status" value="1"/>
</dbReference>
<reference evidence="9" key="1">
    <citation type="submission" date="2013-10" db="EMBL/GenBank/DDBJ databases">
        <title>Genomic analysis of the causative agents of coccidiosis in chickens.</title>
        <authorList>
            <person name="Reid A.J."/>
            <person name="Blake D."/>
            <person name="Billington K."/>
            <person name="Browne H."/>
            <person name="Dunn M."/>
            <person name="Hung S."/>
            <person name="Kawahara F."/>
            <person name="Miranda-Saavedra D."/>
            <person name="Mourier T."/>
            <person name="Nagra H."/>
            <person name="Otto T.D."/>
            <person name="Rawlings N."/>
            <person name="Sanchez A."/>
            <person name="Sanders M."/>
            <person name="Subramaniam C."/>
            <person name="Tay Y."/>
            <person name="Dear P."/>
            <person name="Doerig C."/>
            <person name="Gruber A."/>
            <person name="Parkinson J."/>
            <person name="Shirley M."/>
            <person name="Wan K.L."/>
            <person name="Berriman M."/>
            <person name="Tomley F."/>
            <person name="Pain A."/>
        </authorList>
    </citation>
    <scope>NUCLEOTIDE SEQUENCE [LARGE SCALE GENOMIC DNA]</scope>
    <source>
        <strain evidence="9">Houghton</strain>
    </source>
</reference>
<comment type="subcellular location">
    <subcellularLocation>
        <location evidence="1">Nucleus</location>
    </subcellularLocation>
</comment>
<dbReference type="GO" id="GO:0005634">
    <property type="term" value="C:nucleus"/>
    <property type="evidence" value="ECO:0007669"/>
    <property type="project" value="UniProtKB-SubCell"/>
</dbReference>
<accession>U6MM43</accession>
<organism evidence="9 10">
    <name type="scientific">Eimeria necatrix</name>
    <dbReference type="NCBI Taxonomy" id="51315"/>
    <lineage>
        <taxon>Eukaryota</taxon>
        <taxon>Sar</taxon>
        <taxon>Alveolata</taxon>
        <taxon>Apicomplexa</taxon>
        <taxon>Conoidasida</taxon>
        <taxon>Coccidia</taxon>
        <taxon>Eucoccidiorida</taxon>
        <taxon>Eimeriorina</taxon>
        <taxon>Eimeriidae</taxon>
        <taxon>Eimeria</taxon>
    </lineage>
</organism>
<dbReference type="PROSITE" id="PS50089">
    <property type="entry name" value="ZF_RING_2"/>
    <property type="match status" value="1"/>
</dbReference>